<protein>
    <submittedName>
        <fullName evidence="1">Uncharacterized protein</fullName>
    </submittedName>
</protein>
<evidence type="ECO:0000313" key="1">
    <source>
        <dbReference type="EMBL" id="CAG6650889.1"/>
    </source>
</evidence>
<name>A0A8D8RGK2_9HEMI</name>
<organism evidence="1">
    <name type="scientific">Cacopsylla melanoneura</name>
    <dbReference type="NCBI Taxonomy" id="428564"/>
    <lineage>
        <taxon>Eukaryota</taxon>
        <taxon>Metazoa</taxon>
        <taxon>Ecdysozoa</taxon>
        <taxon>Arthropoda</taxon>
        <taxon>Hexapoda</taxon>
        <taxon>Insecta</taxon>
        <taxon>Pterygota</taxon>
        <taxon>Neoptera</taxon>
        <taxon>Paraneoptera</taxon>
        <taxon>Hemiptera</taxon>
        <taxon>Sternorrhyncha</taxon>
        <taxon>Psylloidea</taxon>
        <taxon>Psyllidae</taxon>
        <taxon>Psyllinae</taxon>
        <taxon>Cacopsylla</taxon>
    </lineage>
</organism>
<accession>A0A8D8RGK2</accession>
<dbReference type="EMBL" id="HBUF01164436">
    <property type="protein sequence ID" value="CAG6650889.1"/>
    <property type="molecule type" value="Transcribed_RNA"/>
</dbReference>
<proteinExistence type="predicted"/>
<dbReference type="AlphaFoldDB" id="A0A8D8RGK2"/>
<reference evidence="1" key="1">
    <citation type="submission" date="2021-05" db="EMBL/GenBank/DDBJ databases">
        <authorList>
            <person name="Alioto T."/>
            <person name="Alioto T."/>
            <person name="Gomez Garrido J."/>
        </authorList>
    </citation>
    <scope>NUCLEOTIDE SEQUENCE</scope>
</reference>
<sequence>MRTRLWELVLSPLMSYEKFYSRVYLNPFQIFYEVLKISEILIKVSPYLTLQFSSNIRVFKGLLIPPPPPPNNLLDFISMVLMSEYQPGLTDSSLFLTFLLFLLRFNLLKG</sequence>